<organism evidence="3 4">
    <name type="scientific">Dermatophilus congolensis</name>
    <dbReference type="NCBI Taxonomy" id="1863"/>
    <lineage>
        <taxon>Bacteria</taxon>
        <taxon>Bacillati</taxon>
        <taxon>Actinomycetota</taxon>
        <taxon>Actinomycetes</taxon>
        <taxon>Micrococcales</taxon>
        <taxon>Dermatophilaceae</taxon>
        <taxon>Dermatophilus</taxon>
    </lineage>
</organism>
<evidence type="ECO:0000313" key="3">
    <source>
        <dbReference type="EMBL" id="STD11098.1"/>
    </source>
</evidence>
<dbReference type="InterPro" id="IPR025443">
    <property type="entry name" value="DUF4307"/>
</dbReference>
<keyword evidence="2" id="KW-0472">Membrane</keyword>
<feature type="region of interest" description="Disordered" evidence="1">
    <location>
        <begin position="1"/>
        <end position="23"/>
    </location>
</feature>
<name>A0AA46BNT5_9MICO</name>
<dbReference type="EMBL" id="UFYA01000001">
    <property type="protein sequence ID" value="STD11098.1"/>
    <property type="molecule type" value="Genomic_DNA"/>
</dbReference>
<proteinExistence type="predicted"/>
<protein>
    <recommendedName>
        <fullName evidence="5">DUF4307 domain-containing protein</fullName>
    </recommendedName>
</protein>
<dbReference type="AlphaFoldDB" id="A0AA46BNT5"/>
<keyword evidence="2" id="KW-1133">Transmembrane helix</keyword>
<gene>
    <name evidence="3" type="ORF">NCTC7915_01513</name>
</gene>
<accession>A0AA46BNT5</accession>
<feature type="compositionally biased region" description="Basic and acidic residues" evidence="1">
    <location>
        <begin position="12"/>
        <end position="23"/>
    </location>
</feature>
<keyword evidence="2" id="KW-0812">Transmembrane</keyword>
<dbReference type="Pfam" id="PF14155">
    <property type="entry name" value="DUF4307"/>
    <property type="match status" value="1"/>
</dbReference>
<comment type="caution">
    <text evidence="3">The sequence shown here is derived from an EMBL/GenBank/DDBJ whole genome shotgun (WGS) entry which is preliminary data.</text>
</comment>
<evidence type="ECO:0008006" key="5">
    <source>
        <dbReference type="Google" id="ProtNLM"/>
    </source>
</evidence>
<evidence type="ECO:0000313" key="4">
    <source>
        <dbReference type="Proteomes" id="UP000254118"/>
    </source>
</evidence>
<dbReference type="RefSeq" id="WP_115031002.1">
    <property type="nucleotide sequence ID" value="NZ_UFYA01000001.1"/>
</dbReference>
<dbReference type="Proteomes" id="UP000254118">
    <property type="component" value="Unassembled WGS sequence"/>
</dbReference>
<evidence type="ECO:0000256" key="1">
    <source>
        <dbReference type="SAM" id="MobiDB-lite"/>
    </source>
</evidence>
<feature type="transmembrane region" description="Helical" evidence="2">
    <location>
        <begin position="44"/>
        <end position="64"/>
    </location>
</feature>
<sequence length="154" mass="16515">MVEQPDSSLAAHTREVNDAAEAEAERGRSVGQYWKSISPIRRKVVAGAAAAVVVGSAVATWFGLAASTDWPLQRDLAYDVHDASSVTVRFEVTKPPEMTAVCEVVAQEVGKAVVGRENVTIPAAEERTTQHQTTVRTTTTAVIGLVKTCRPVDR</sequence>
<reference evidence="3 4" key="1">
    <citation type="submission" date="2018-06" db="EMBL/GenBank/DDBJ databases">
        <authorList>
            <consortium name="Pathogen Informatics"/>
            <person name="Doyle S."/>
        </authorList>
    </citation>
    <scope>NUCLEOTIDE SEQUENCE [LARGE SCALE GENOMIC DNA]</scope>
    <source>
        <strain evidence="3 4">NCTC7915</strain>
    </source>
</reference>
<evidence type="ECO:0000256" key="2">
    <source>
        <dbReference type="SAM" id="Phobius"/>
    </source>
</evidence>